<feature type="region of interest" description="Disordered" evidence="1">
    <location>
        <begin position="191"/>
        <end position="241"/>
    </location>
</feature>
<feature type="region of interest" description="Disordered" evidence="1">
    <location>
        <begin position="131"/>
        <end position="150"/>
    </location>
</feature>
<feature type="region of interest" description="Disordered" evidence="1">
    <location>
        <begin position="1"/>
        <end position="28"/>
    </location>
</feature>
<name>A0A2U7UCK5_9VIRU</name>
<dbReference type="Proteomes" id="UP000249287">
    <property type="component" value="Segment"/>
</dbReference>
<dbReference type="RefSeq" id="YP_009482202.1">
    <property type="nucleotide sequence ID" value="NC_037666.1"/>
</dbReference>
<accession>A0A2U7UCK5</accession>
<sequence>MRSPNSVGRRATNHEKKRHRKERANRPDWPRVRIVPSPLFFPCGPSGVAAPAGIGARQTRTTCVCPFFLNRLKCKNVTMHAVGPARLWAATAMAATCVLCLWLAYGAFLAWAYGLLAAGWIASARRPPPQKALAPSLSHGRRGANAPSRGVPFGITDAPGRGPSDAAATTCRPSVVPLGSALPVPIATRRAEPTTTAGSCHTKEEQQRGWGNECDTDPEFATTQSSNGSCPAGDARSTPRSASATLYGRRFVVTHAAHSTGRHEAIYVLASACAVGICDVTGCALAKPTNGGPEMVLIEPDGFVSAFWREGQVPMAGTKGPLAPGDCVTVALDADARSLHFSVNGVRVAPEVPLSQGGTYAFVTDDGATASSLTMIADRKLRRPAQEPRSDLDCF</sequence>
<keyword evidence="2" id="KW-1133">Transmembrane helix</keyword>
<dbReference type="GeneID" id="36842912"/>
<organism evidence="3">
    <name type="scientific">Pandoravirus neocaledonia</name>
    <dbReference type="NCBI Taxonomy" id="2107708"/>
    <lineage>
        <taxon>Viruses</taxon>
        <taxon>Pandoravirus</taxon>
    </lineage>
</organism>
<dbReference type="KEGG" id="vg:36842912"/>
<evidence type="ECO:0000313" key="3">
    <source>
        <dbReference type="EMBL" id="AVK76199.1"/>
    </source>
</evidence>
<evidence type="ECO:0000256" key="2">
    <source>
        <dbReference type="SAM" id="Phobius"/>
    </source>
</evidence>
<dbReference type="EMBL" id="MG011690">
    <property type="protein sequence ID" value="AVK76199.1"/>
    <property type="molecule type" value="Genomic_DNA"/>
</dbReference>
<gene>
    <name evidence="3" type="ORF">pneo_cds_592</name>
</gene>
<reference evidence="3" key="1">
    <citation type="journal article" date="2018" name="Nat. Commun.">
        <title>Diversity and evolution of the emerging Pandoraviridae family.</title>
        <authorList>
            <person name="Legendre M."/>
            <person name="Fabre E."/>
            <person name="Poirot O."/>
            <person name="Jeudy S."/>
            <person name="Lartigue A."/>
            <person name="Alempic J.M."/>
            <person name="Beucher L."/>
            <person name="Philippe N."/>
            <person name="Bertaux L."/>
            <person name="Christo-Foroux E."/>
            <person name="Labadie K."/>
            <person name="Coute Y."/>
            <person name="Abergel C."/>
            <person name="Claverie J.M."/>
        </authorList>
    </citation>
    <scope>NUCLEOTIDE SEQUENCE [LARGE SCALE GENOMIC DNA]</scope>
    <source>
        <strain evidence="3">Neocaledonia</strain>
    </source>
</reference>
<protein>
    <submittedName>
        <fullName evidence="3">SPRY incomplete domain containing protein</fullName>
    </submittedName>
</protein>
<proteinExistence type="predicted"/>
<feature type="transmembrane region" description="Helical" evidence="2">
    <location>
        <begin position="88"/>
        <end position="121"/>
    </location>
</feature>
<evidence type="ECO:0000256" key="1">
    <source>
        <dbReference type="SAM" id="MobiDB-lite"/>
    </source>
</evidence>
<keyword evidence="2" id="KW-0812">Transmembrane</keyword>
<keyword evidence="2" id="KW-0472">Membrane</keyword>